<dbReference type="AlphaFoldDB" id="A0AAD7MWG9"/>
<proteinExistence type="predicted"/>
<keyword evidence="2" id="KW-1185">Reference proteome</keyword>
<name>A0AAD7MWG9_9AGAR</name>
<reference evidence="1" key="1">
    <citation type="submission" date="2023-03" db="EMBL/GenBank/DDBJ databases">
        <title>Massive genome expansion in bonnet fungi (Mycena s.s.) driven by repeated elements and novel gene families across ecological guilds.</title>
        <authorList>
            <consortium name="Lawrence Berkeley National Laboratory"/>
            <person name="Harder C.B."/>
            <person name="Miyauchi S."/>
            <person name="Viragh M."/>
            <person name="Kuo A."/>
            <person name="Thoen E."/>
            <person name="Andreopoulos B."/>
            <person name="Lu D."/>
            <person name="Skrede I."/>
            <person name="Drula E."/>
            <person name="Henrissat B."/>
            <person name="Morin E."/>
            <person name="Kohler A."/>
            <person name="Barry K."/>
            <person name="LaButti K."/>
            <person name="Morin E."/>
            <person name="Salamov A."/>
            <person name="Lipzen A."/>
            <person name="Mereny Z."/>
            <person name="Hegedus B."/>
            <person name="Baldrian P."/>
            <person name="Stursova M."/>
            <person name="Weitz H."/>
            <person name="Taylor A."/>
            <person name="Grigoriev I.V."/>
            <person name="Nagy L.G."/>
            <person name="Martin F."/>
            <person name="Kauserud H."/>
        </authorList>
    </citation>
    <scope>NUCLEOTIDE SEQUENCE</scope>
    <source>
        <strain evidence="1">CBHHK188m</strain>
    </source>
</reference>
<evidence type="ECO:0000313" key="2">
    <source>
        <dbReference type="Proteomes" id="UP001215280"/>
    </source>
</evidence>
<comment type="caution">
    <text evidence="1">The sequence shown here is derived from an EMBL/GenBank/DDBJ whole genome shotgun (WGS) entry which is preliminary data.</text>
</comment>
<accession>A0AAD7MWG9</accession>
<organism evidence="1 2">
    <name type="scientific">Mycena maculata</name>
    <dbReference type="NCBI Taxonomy" id="230809"/>
    <lineage>
        <taxon>Eukaryota</taxon>
        <taxon>Fungi</taxon>
        <taxon>Dikarya</taxon>
        <taxon>Basidiomycota</taxon>
        <taxon>Agaricomycotina</taxon>
        <taxon>Agaricomycetes</taxon>
        <taxon>Agaricomycetidae</taxon>
        <taxon>Agaricales</taxon>
        <taxon>Marasmiineae</taxon>
        <taxon>Mycenaceae</taxon>
        <taxon>Mycena</taxon>
    </lineage>
</organism>
<sequence>MVLTRRQSKTISRWLPNEVISEVIEAAPTTDLTALYRASQVSRPRCPRFVPRRESHQVGCCEYLHLHERFLSERCLECRPRTVGTVARRRLLRLGLKSFKLLSRLETMWIRISLEQDHLHMFRQWSFPRLVQCHVVLSSYTPSMHSPIICSFLSGHPGLTSFATPLGIKVVFPFPISLPNLRKFCGPASLISSWLFLVVQDMTEVKLNWDVLELHYDVEKIIISLKTMTNEKIPFIYSNNYVCTAQFTEIMGSLSRNIPYARTVRMSCEMEVEHIAEITKCLARFSGLVFLSIGSWLIDTYTEEDTRMVAQDFRCACPSLEACCIGIQEDERDVGRIYSARFFSAGGHHFVILFDVQSRSGSINRGEIKE</sequence>
<protein>
    <submittedName>
        <fullName evidence="1">Uncharacterized protein</fullName>
    </submittedName>
</protein>
<evidence type="ECO:0000313" key="1">
    <source>
        <dbReference type="EMBL" id="KAJ7736028.1"/>
    </source>
</evidence>
<dbReference type="EMBL" id="JARJLG010000151">
    <property type="protein sequence ID" value="KAJ7736028.1"/>
    <property type="molecule type" value="Genomic_DNA"/>
</dbReference>
<gene>
    <name evidence="1" type="ORF">DFH07DRAFT_843167</name>
</gene>
<dbReference type="Proteomes" id="UP001215280">
    <property type="component" value="Unassembled WGS sequence"/>
</dbReference>